<keyword evidence="10 11" id="KW-0998">Cell outer membrane</keyword>
<dbReference type="Gene3D" id="2.170.130.10">
    <property type="entry name" value="TonB-dependent receptor, plug domain"/>
    <property type="match status" value="1"/>
</dbReference>
<dbReference type="Pfam" id="PF07715">
    <property type="entry name" value="Plug"/>
    <property type="match status" value="1"/>
</dbReference>
<dbReference type="SUPFAM" id="SSF56935">
    <property type="entry name" value="Porins"/>
    <property type="match status" value="1"/>
</dbReference>
<dbReference type="EMBL" id="UAUU01000011">
    <property type="protein sequence ID" value="SPZ92957.1"/>
    <property type="molecule type" value="Genomic_DNA"/>
</dbReference>
<evidence type="ECO:0000256" key="11">
    <source>
        <dbReference type="PROSITE-ProRule" id="PRU01360"/>
    </source>
</evidence>
<name>A0A2X2JF46_SPHMU</name>
<keyword evidence="13" id="KW-0675">Receptor</keyword>
<keyword evidence="2 11" id="KW-0813">Transport</keyword>
<keyword evidence="6" id="KW-0732">Signal</keyword>
<sequence length="870" mass="95947">MKKSLLFFALVFASYSAVHGQTANTSSVSGVVKEATGQTVKGATIKITHIPSGQVVSGSADAQGKFQISNLQEGGPYKVEVTYIGETPVVFENIMLKSGESLNINPIFTAGSSTNLDEVVVVGHGVIDIAAGRKTPIAVSTIRKQDLEERVGAQDITSALANTPSVYITGQAKGFGESSMTTRGFDQSNTAFLLNGQPINGMDNGSVYWSNWSGLTDIASLVQIQRGLGSSKLAISSVGGTVNYVTQSTAMKEGGFVRTTVGNDMFMKATVGYNTGLMKNGFAVSAMFTQWSGNGYMDHTEGAGQSYFLSVGYKANEKHNLNFMVTGAPQWHNQGYTSKLSNYLANGRRYNDNYKDANGVMMNAQKNFYHKPVANLNWDWTIDDKSSLSTVVYASLAAGGGQSLRSDKYNKGKYLAADVNNHQWFGIVSNYNRKLSESLNFNVGFDVRDYKGTHYRKLTDPLGNTNGVVLGGNVNFPNKPLVTNTYSTNPWKAFSSKPDSREDRLAWDYNQYIRYGGLFGQLEYAKNGFTAFFQGSVSEQQNKRSDYFQYTPGNEDSKDVNNFGYNTKGGVSYTLGHHSVFGNAGYYSRQPYQNNIFMNFANDINENAENEKILGLEAGYKFASRFLDVNVNVYRTTWENRVTGSSSLATADDVKKYNPTNDPGILVEGAYLYTTNYGVKQVHRGVEVDFEARPIEKLSLTGFLSIGDWKYDGAVNSVIRNDNRVELGRSQVNLTGEHVGNAAQTSYGFGAKYKVFKGLSVDANYRYYERLYASNYRREVIDGQTYGRYMKLPSFNLLDAGLSYNVKVSDKNSMSFRVNMNNVLNKFYISEATSSNLVTDVNNTWNGIDTSNFVLIGQGRTWNASVKFTF</sequence>
<evidence type="ECO:0000256" key="4">
    <source>
        <dbReference type="ARBA" id="ARBA00022496"/>
    </source>
</evidence>
<evidence type="ECO:0000256" key="9">
    <source>
        <dbReference type="ARBA" id="ARBA00023136"/>
    </source>
</evidence>
<keyword evidence="5 11" id="KW-0812">Transmembrane</keyword>
<dbReference type="GeneID" id="97179772"/>
<evidence type="ECO:0000256" key="5">
    <source>
        <dbReference type="ARBA" id="ARBA00022692"/>
    </source>
</evidence>
<evidence type="ECO:0000313" key="14">
    <source>
        <dbReference type="Proteomes" id="UP000251241"/>
    </source>
</evidence>
<evidence type="ECO:0000256" key="2">
    <source>
        <dbReference type="ARBA" id="ARBA00022448"/>
    </source>
</evidence>
<dbReference type="InterPro" id="IPR036942">
    <property type="entry name" value="Beta-barrel_TonB_sf"/>
</dbReference>
<evidence type="ECO:0000256" key="3">
    <source>
        <dbReference type="ARBA" id="ARBA00022452"/>
    </source>
</evidence>
<dbReference type="InterPro" id="IPR008969">
    <property type="entry name" value="CarboxyPept-like_regulatory"/>
</dbReference>
<dbReference type="SUPFAM" id="SSF49464">
    <property type="entry name" value="Carboxypeptidase regulatory domain-like"/>
    <property type="match status" value="1"/>
</dbReference>
<dbReference type="InterPro" id="IPR037066">
    <property type="entry name" value="Plug_dom_sf"/>
</dbReference>
<comment type="subcellular location">
    <subcellularLocation>
        <location evidence="1 11">Cell outer membrane</location>
        <topology evidence="1 11">Multi-pass membrane protein</topology>
    </subcellularLocation>
</comment>
<dbReference type="Gene3D" id="2.60.40.1120">
    <property type="entry name" value="Carboxypeptidase-like, regulatory domain"/>
    <property type="match status" value="1"/>
</dbReference>
<keyword evidence="3 11" id="KW-1134">Transmembrane beta strand</keyword>
<dbReference type="AlphaFoldDB" id="A0A2X2JF46"/>
<protein>
    <submittedName>
        <fullName evidence="13">Outer membrane receptor for Fe3+-dicitrate</fullName>
    </submittedName>
</protein>
<keyword evidence="9 11" id="KW-0472">Membrane</keyword>
<reference evidence="13 14" key="1">
    <citation type="submission" date="2018-06" db="EMBL/GenBank/DDBJ databases">
        <authorList>
            <consortium name="Pathogen Informatics"/>
            <person name="Doyle S."/>
        </authorList>
    </citation>
    <scope>NUCLEOTIDE SEQUENCE [LARGE SCALE GENOMIC DNA]</scope>
    <source>
        <strain evidence="13 14">NCTC11343</strain>
    </source>
</reference>
<evidence type="ECO:0000256" key="6">
    <source>
        <dbReference type="ARBA" id="ARBA00022729"/>
    </source>
</evidence>
<evidence type="ECO:0000313" key="13">
    <source>
        <dbReference type="EMBL" id="SPZ92957.1"/>
    </source>
</evidence>
<organism evidence="13 14">
    <name type="scientific">Sphingobacterium multivorum</name>
    <dbReference type="NCBI Taxonomy" id="28454"/>
    <lineage>
        <taxon>Bacteria</taxon>
        <taxon>Pseudomonadati</taxon>
        <taxon>Bacteroidota</taxon>
        <taxon>Sphingobacteriia</taxon>
        <taxon>Sphingobacteriales</taxon>
        <taxon>Sphingobacteriaceae</taxon>
        <taxon>Sphingobacterium</taxon>
    </lineage>
</organism>
<dbReference type="Gene3D" id="2.40.170.20">
    <property type="entry name" value="TonB-dependent receptor, beta-barrel domain"/>
    <property type="match status" value="1"/>
</dbReference>
<proteinExistence type="inferred from homology"/>
<feature type="domain" description="TonB-dependent receptor plug" evidence="12">
    <location>
        <begin position="133"/>
        <end position="241"/>
    </location>
</feature>
<dbReference type="PROSITE" id="PS52016">
    <property type="entry name" value="TONB_DEPENDENT_REC_3"/>
    <property type="match status" value="1"/>
</dbReference>
<keyword evidence="7" id="KW-0408">Iron</keyword>
<dbReference type="InterPro" id="IPR039426">
    <property type="entry name" value="TonB-dep_rcpt-like"/>
</dbReference>
<evidence type="ECO:0000256" key="7">
    <source>
        <dbReference type="ARBA" id="ARBA00023004"/>
    </source>
</evidence>
<evidence type="ECO:0000256" key="1">
    <source>
        <dbReference type="ARBA" id="ARBA00004571"/>
    </source>
</evidence>
<keyword evidence="4" id="KW-0410">Iron transport</keyword>
<dbReference type="Pfam" id="PF13620">
    <property type="entry name" value="CarboxypepD_reg"/>
    <property type="match status" value="1"/>
</dbReference>
<gene>
    <name evidence="13" type="ORF">NCTC11343_04894</name>
</gene>
<accession>A0A2X2JF46</accession>
<dbReference type="InterPro" id="IPR012910">
    <property type="entry name" value="Plug_dom"/>
</dbReference>
<comment type="similarity">
    <text evidence="11">Belongs to the TonB-dependent receptor family.</text>
</comment>
<dbReference type="GO" id="GO:0015344">
    <property type="term" value="F:siderophore uptake transmembrane transporter activity"/>
    <property type="evidence" value="ECO:0007669"/>
    <property type="project" value="TreeGrafter"/>
</dbReference>
<evidence type="ECO:0000259" key="12">
    <source>
        <dbReference type="Pfam" id="PF07715"/>
    </source>
</evidence>
<dbReference type="PANTHER" id="PTHR32552:SF68">
    <property type="entry name" value="FERRICHROME OUTER MEMBRANE TRANSPORTER_PHAGE RECEPTOR"/>
    <property type="match status" value="1"/>
</dbReference>
<dbReference type="GO" id="GO:0009279">
    <property type="term" value="C:cell outer membrane"/>
    <property type="evidence" value="ECO:0007669"/>
    <property type="project" value="UniProtKB-SubCell"/>
</dbReference>
<dbReference type="RefSeq" id="WP_112376103.1">
    <property type="nucleotide sequence ID" value="NZ_CP069793.1"/>
</dbReference>
<evidence type="ECO:0000256" key="8">
    <source>
        <dbReference type="ARBA" id="ARBA00023065"/>
    </source>
</evidence>
<evidence type="ECO:0000256" key="10">
    <source>
        <dbReference type="ARBA" id="ARBA00023237"/>
    </source>
</evidence>
<dbReference type="PANTHER" id="PTHR32552">
    <property type="entry name" value="FERRICHROME IRON RECEPTOR-RELATED"/>
    <property type="match status" value="1"/>
</dbReference>
<dbReference type="Proteomes" id="UP000251241">
    <property type="component" value="Unassembled WGS sequence"/>
</dbReference>
<keyword evidence="8" id="KW-0406">Ion transport</keyword>